<feature type="domain" description="Penicillin-binding protein dimerisation" evidence="7">
    <location>
        <begin position="73"/>
        <end position="184"/>
    </location>
</feature>
<dbReference type="InterPro" id="IPR012338">
    <property type="entry name" value="Beta-lactam/transpept-like"/>
</dbReference>
<keyword evidence="2" id="KW-0121">Carboxypeptidase</keyword>
<sequence length="556" mass="59835">MKSPRITPEVIYDWPRPVPRDQGGIGTMRGRTIALAVAFCAGFGVLSLRAIQIGLFRPVDEAATAARAEATPPSKRADIVDRNGQLLATSLVAHSLYADPKRVWDPVETARALRTVFPDMDEASLITKLSSRSRFVWIQRRLTPKQKQAVWELAQPGLEFVEESERIYPMGHYGGHVIGSMHPDGSGINGIERALNDRLTTGSDGDKVRLSLDMRVQYLVEHELGQAATAFGAIGGAAIMLDIKTGEVIASASWPFMDPNRPEANTPDQQNNRVTNSRFEMGSTFKVFTVAIGLEDKVITPDTVFDARAPMRIGREFISDFHAMNRIVSVAEILAHSSNIGTVRIARTVGAPRLLEFFGRLGLMEAPGGELLENARPLLPGKWSEISAATASFGHGIAVSPMAVAAAYAALCNGGHYVRPTFIARDPTLPVESQTVISPQTSTTLIKLMREVVTGGTGRNAEALGYEVAGKTGTAEKAGPNGYDANRRVSSFAGTFPAHDPRYAIVFLLDEPKGSQQTGNVATAAYAAAPSISRIVARSAPLLGIEPTRTLAQSEP</sequence>
<keyword evidence="2" id="KW-0645">Protease</keyword>
<dbReference type="Gene3D" id="3.30.450.330">
    <property type="match status" value="1"/>
</dbReference>
<reference evidence="8" key="2">
    <citation type="journal article" date="2023" name="ISME Commun">
        <title>Characterization of a bloom-associated alphaproteobacterial lineage, 'Candidatus Phycosocius': insights into freshwater algal-bacterial interactions.</title>
        <authorList>
            <person name="Tanabe Y."/>
            <person name="Yamaguchi H."/>
            <person name="Yoshida M."/>
            <person name="Kai A."/>
            <person name="Okazaki Y."/>
        </authorList>
    </citation>
    <scope>NUCLEOTIDE SEQUENCE</scope>
    <source>
        <strain evidence="8">BOTRYCO-1</strain>
    </source>
</reference>
<dbReference type="InterPro" id="IPR005311">
    <property type="entry name" value="PBP_dimer"/>
</dbReference>
<gene>
    <name evidence="8" type="ORF">PsB1_0411</name>
</gene>
<evidence type="ECO:0000256" key="2">
    <source>
        <dbReference type="ARBA" id="ARBA00022645"/>
    </source>
</evidence>
<evidence type="ECO:0000259" key="7">
    <source>
        <dbReference type="Pfam" id="PF03717"/>
    </source>
</evidence>
<keyword evidence="3 5" id="KW-0472">Membrane</keyword>
<comment type="catalytic activity">
    <reaction evidence="4">
        <text>a beta-lactam + H2O = a substituted beta-amino acid</text>
        <dbReference type="Rhea" id="RHEA:20401"/>
        <dbReference type="ChEBI" id="CHEBI:15377"/>
        <dbReference type="ChEBI" id="CHEBI:35627"/>
        <dbReference type="ChEBI" id="CHEBI:140347"/>
        <dbReference type="EC" id="3.5.2.6"/>
    </reaction>
</comment>
<dbReference type="InterPro" id="IPR036138">
    <property type="entry name" value="PBP_dimer_sf"/>
</dbReference>
<name>A0ABQ4PTC1_9PROT</name>
<feature type="domain" description="Penicillin-binding protein transpeptidase" evidence="6">
    <location>
        <begin position="236"/>
        <end position="525"/>
    </location>
</feature>
<evidence type="ECO:0000313" key="8">
    <source>
        <dbReference type="EMBL" id="GIU66257.1"/>
    </source>
</evidence>
<evidence type="ECO:0000313" key="9">
    <source>
        <dbReference type="Proteomes" id="UP001161064"/>
    </source>
</evidence>
<dbReference type="SUPFAM" id="SSF56601">
    <property type="entry name" value="beta-lactamase/transpeptidase-like"/>
    <property type="match status" value="1"/>
</dbReference>
<keyword evidence="5" id="KW-1133">Transmembrane helix</keyword>
<protein>
    <recommendedName>
        <fullName evidence="4">Beta-lactamase</fullName>
        <ecNumber evidence="4">3.5.2.6</ecNumber>
    </recommendedName>
</protein>
<dbReference type="Proteomes" id="UP001161064">
    <property type="component" value="Unassembled WGS sequence"/>
</dbReference>
<evidence type="ECO:0000256" key="4">
    <source>
        <dbReference type="RuleBase" id="RU361140"/>
    </source>
</evidence>
<comment type="caution">
    <text evidence="8">The sequence shown here is derived from an EMBL/GenBank/DDBJ whole genome shotgun (WGS) entry which is preliminary data.</text>
</comment>
<dbReference type="InterPro" id="IPR023650">
    <property type="entry name" value="Beta-lactam_class-A_AS"/>
</dbReference>
<evidence type="ECO:0000256" key="5">
    <source>
        <dbReference type="SAM" id="Phobius"/>
    </source>
</evidence>
<dbReference type="EC" id="3.5.2.6" evidence="4"/>
<keyword evidence="4" id="KW-0046">Antibiotic resistance</keyword>
<comment type="similarity">
    <text evidence="4">Belongs to the class-A beta-lactamase family.</text>
</comment>
<comment type="subcellular location">
    <subcellularLocation>
        <location evidence="1">Membrane</location>
    </subcellularLocation>
</comment>
<dbReference type="InterPro" id="IPR050515">
    <property type="entry name" value="Beta-lactam/transpept"/>
</dbReference>
<keyword evidence="9" id="KW-1185">Reference proteome</keyword>
<dbReference type="Pfam" id="PF03717">
    <property type="entry name" value="PBP_dimer"/>
    <property type="match status" value="1"/>
</dbReference>
<dbReference type="RefSeq" id="WP_284358746.1">
    <property type="nucleotide sequence ID" value="NZ_BPFZ01000002.1"/>
</dbReference>
<dbReference type="InterPro" id="IPR001460">
    <property type="entry name" value="PCN-bd_Tpept"/>
</dbReference>
<evidence type="ECO:0000259" key="6">
    <source>
        <dbReference type="Pfam" id="PF00905"/>
    </source>
</evidence>
<dbReference type="EMBL" id="BPFZ01000002">
    <property type="protein sequence ID" value="GIU66257.1"/>
    <property type="molecule type" value="Genomic_DNA"/>
</dbReference>
<reference evidence="8" key="1">
    <citation type="submission" date="2021-05" db="EMBL/GenBank/DDBJ databases">
        <authorList>
            <person name="Tanabe Y."/>
        </authorList>
    </citation>
    <scope>NUCLEOTIDE SEQUENCE</scope>
    <source>
        <strain evidence="8">BOTRYCO-1</strain>
    </source>
</reference>
<evidence type="ECO:0000256" key="1">
    <source>
        <dbReference type="ARBA" id="ARBA00004370"/>
    </source>
</evidence>
<keyword evidence="5" id="KW-0812">Transmembrane</keyword>
<organism evidence="8 9">
    <name type="scientific">Candidatus Phycosocius spiralis</name>
    <dbReference type="NCBI Taxonomy" id="2815099"/>
    <lineage>
        <taxon>Bacteria</taxon>
        <taxon>Pseudomonadati</taxon>
        <taxon>Pseudomonadota</taxon>
        <taxon>Alphaproteobacteria</taxon>
        <taxon>Caulobacterales</taxon>
        <taxon>Caulobacterales incertae sedis</taxon>
        <taxon>Candidatus Phycosocius</taxon>
    </lineage>
</organism>
<feature type="transmembrane region" description="Helical" evidence="5">
    <location>
        <begin position="32"/>
        <end position="51"/>
    </location>
</feature>
<accession>A0ABQ4PTC1</accession>
<evidence type="ECO:0000256" key="3">
    <source>
        <dbReference type="ARBA" id="ARBA00023136"/>
    </source>
</evidence>
<dbReference type="Pfam" id="PF00905">
    <property type="entry name" value="Transpeptidase"/>
    <property type="match status" value="1"/>
</dbReference>
<proteinExistence type="inferred from homology"/>
<dbReference type="PANTHER" id="PTHR30627">
    <property type="entry name" value="PEPTIDOGLYCAN D,D-TRANSPEPTIDASE"/>
    <property type="match status" value="1"/>
</dbReference>
<dbReference type="PANTHER" id="PTHR30627:SF1">
    <property type="entry name" value="PEPTIDOGLYCAN D,D-TRANSPEPTIDASE FTSI"/>
    <property type="match status" value="1"/>
</dbReference>
<dbReference type="Gene3D" id="3.90.1310.10">
    <property type="entry name" value="Penicillin-binding protein 2a (Domain 2)"/>
    <property type="match status" value="1"/>
</dbReference>
<dbReference type="Gene3D" id="3.40.710.10">
    <property type="entry name" value="DD-peptidase/beta-lactamase superfamily"/>
    <property type="match status" value="1"/>
</dbReference>
<dbReference type="PROSITE" id="PS00146">
    <property type="entry name" value="BETA_LACTAMASE_A"/>
    <property type="match status" value="1"/>
</dbReference>
<keyword evidence="4" id="KW-0378">Hydrolase</keyword>
<dbReference type="Gene3D" id="1.10.150.770">
    <property type="match status" value="1"/>
</dbReference>
<dbReference type="SUPFAM" id="SSF56519">
    <property type="entry name" value="Penicillin binding protein dimerisation domain"/>
    <property type="match status" value="1"/>
</dbReference>